<gene>
    <name evidence="3" type="ORF">BBD40_12510</name>
    <name evidence="2" type="ORF">BBD41_23030</name>
</gene>
<accession>A0A1B2E5H8</accession>
<dbReference type="EMBL" id="CP016809">
    <property type="protein sequence ID" value="ANY75213.1"/>
    <property type="molecule type" value="Genomic_DNA"/>
</dbReference>
<dbReference type="OrthoDB" id="9801392at2"/>
<reference evidence="2" key="1">
    <citation type="submission" date="2016-08" db="EMBL/GenBank/DDBJ databases">
        <title>Complete Genome Seqeunce of Paenibacillus sp. nov. IHBB 9852 from high altitute lake of Indian trans-Himalayas.</title>
        <authorList>
            <person name="Kiran S."/>
            <person name="Swarnkar M.K."/>
            <person name="Rana A."/>
            <person name="Tewari R."/>
            <person name="Gulati A."/>
        </authorList>
    </citation>
    <scope>NUCLEOTIDE SEQUENCE [LARGE SCALE GENOMIC DNA]</scope>
    <source>
        <strain evidence="2">IHBB 9852</strain>
    </source>
</reference>
<evidence type="ECO:0000313" key="3">
    <source>
        <dbReference type="EMBL" id="OOC62611.1"/>
    </source>
</evidence>
<name>A0A1B2E5H8_9BACL</name>
<dbReference type="AlphaFoldDB" id="A0A1B2E5H8"/>
<sequence>MIILRLTQSLLKDMKTTPMEVNNDVPSLFSWHANIYHLNKRKHIVFVNDLTRLTVIIDGVRTGQLTKMQEKFMETLEEYLLAEGIDSSNITSFLQNGSDITISKTNNRSVLGTMKEVAFFSEDDFIDNIARMKWLNRLIYKPIAYKRPINLFKETISIEFGVQKGTAT</sequence>
<evidence type="ECO:0000313" key="2">
    <source>
        <dbReference type="EMBL" id="ANY75213.1"/>
    </source>
</evidence>
<organism evidence="2">
    <name type="scientific">Paenibacillus ihbetae</name>
    <dbReference type="NCBI Taxonomy" id="1870820"/>
    <lineage>
        <taxon>Bacteria</taxon>
        <taxon>Bacillati</taxon>
        <taxon>Bacillota</taxon>
        <taxon>Bacilli</taxon>
        <taxon>Bacillales</taxon>
        <taxon>Paenibacillaceae</taxon>
        <taxon>Paenibacillus</taxon>
    </lineage>
</organism>
<keyword evidence="4" id="KW-1185">Reference proteome</keyword>
<dbReference type="RefSeq" id="WP_077567387.1">
    <property type="nucleotide sequence ID" value="NZ_CP016809.1"/>
</dbReference>
<proteinExistence type="predicted"/>
<evidence type="ECO:0000259" key="1">
    <source>
        <dbReference type="Pfam" id="PF22016"/>
    </source>
</evidence>
<dbReference type="InterPro" id="IPR053864">
    <property type="entry name" value="DUF6933"/>
</dbReference>
<protein>
    <recommendedName>
        <fullName evidence="1">DUF6933 domain-containing protein</fullName>
    </recommendedName>
</protein>
<dbReference type="Proteomes" id="UP000189059">
    <property type="component" value="Unassembled WGS sequence"/>
</dbReference>
<dbReference type="Pfam" id="PF22016">
    <property type="entry name" value="DUF6933"/>
    <property type="match status" value="1"/>
</dbReference>
<dbReference type="EMBL" id="MRVI01000001">
    <property type="protein sequence ID" value="OOC62611.1"/>
    <property type="molecule type" value="Genomic_DNA"/>
</dbReference>
<evidence type="ECO:0000313" key="4">
    <source>
        <dbReference type="Proteomes" id="UP000189059"/>
    </source>
</evidence>
<dbReference type="KEGG" id="pib:BBD41_23030"/>
<reference evidence="3 4" key="2">
    <citation type="submission" date="2016-12" db="EMBL/GenBank/DDBJ databases">
        <title>Genome sequencing and description of Paenibacillus sp. nov. from high altitude lake in the Indian Trans- Himalayas.</title>
        <authorList>
            <person name="Kiran S."/>
            <person name="Swarnkar M.K."/>
            <person name="Rana A."/>
            <person name="Tewari R."/>
            <person name="Gulati A."/>
        </authorList>
    </citation>
    <scope>NUCLEOTIDE SEQUENCE [LARGE SCALE GENOMIC DNA]</scope>
    <source>
        <strain evidence="3 4">IHBB 9951</strain>
    </source>
</reference>
<dbReference type="GeneID" id="48311164"/>
<feature type="domain" description="DUF6933" evidence="1">
    <location>
        <begin position="3"/>
        <end position="150"/>
    </location>
</feature>